<organism evidence="4 5">
    <name type="scientific">Fermentimicrarchaeum limneticum</name>
    <dbReference type="NCBI Taxonomy" id="2795018"/>
    <lineage>
        <taxon>Archaea</taxon>
        <taxon>Candidatus Micrarchaeota</taxon>
        <taxon>Candidatus Fermentimicrarchaeales</taxon>
        <taxon>Candidatus Fermentimicrarchaeaceae</taxon>
        <taxon>Candidatus Fermentimicrarchaeum</taxon>
    </lineage>
</organism>
<dbReference type="SUPFAM" id="SSF51294">
    <property type="entry name" value="Hedgehog/intein (Hint) domain"/>
    <property type="match status" value="1"/>
</dbReference>
<dbReference type="GO" id="GO:0005506">
    <property type="term" value="F:iron ion binding"/>
    <property type="evidence" value="ECO:0007669"/>
    <property type="project" value="InterPro"/>
</dbReference>
<proteinExistence type="predicted"/>
<dbReference type="InterPro" id="IPR004860">
    <property type="entry name" value="LAGLIDADG_dom"/>
</dbReference>
<evidence type="ECO:0000259" key="3">
    <source>
        <dbReference type="PROSITE" id="PS50819"/>
    </source>
</evidence>
<dbReference type="GO" id="GO:0004519">
    <property type="term" value="F:endonuclease activity"/>
    <property type="evidence" value="ECO:0007669"/>
    <property type="project" value="InterPro"/>
</dbReference>
<dbReference type="InterPro" id="IPR006142">
    <property type="entry name" value="INTEIN"/>
</dbReference>
<dbReference type="CDD" id="cd06664">
    <property type="entry name" value="IscU_like"/>
    <property type="match status" value="2"/>
</dbReference>
<keyword evidence="1" id="KW-0068">Autocatalytic cleavage</keyword>
<dbReference type="SMART" id="SM00306">
    <property type="entry name" value="HintN"/>
    <property type="match status" value="1"/>
</dbReference>
<dbReference type="PANTHER" id="PTHR10093">
    <property type="entry name" value="IRON-SULFUR CLUSTER ASSEMBLY ENZYME NIFU HOMOLOG"/>
    <property type="match status" value="1"/>
</dbReference>
<dbReference type="InterPro" id="IPR006141">
    <property type="entry name" value="Intein_N"/>
</dbReference>
<dbReference type="PROSITE" id="PS50819">
    <property type="entry name" value="INTEIN_ENDONUCLEASE"/>
    <property type="match status" value="1"/>
</dbReference>
<accession>A0A7D6BMA4</accession>
<dbReference type="KEGG" id="flt:Sv326_1003"/>
<dbReference type="SUPFAM" id="SSF82649">
    <property type="entry name" value="SufE/NifU"/>
    <property type="match status" value="2"/>
</dbReference>
<sequence length="506" mass="58037">MYSEKLMKLFRKPHNFGKIKNADAVGKVGNPVCVLPETMVFCNDNIRPITEIGVREKVLSHDGGYHEVKETFRRRYSGEIIILKNKLGTTALTPDHHVLAIKRPSGHRFNYTRNKRNLVSSWCHASELKRRDILLYPILKETADIKEIPLQIERLKFDFKSKKLPKKIKVDKDFLLLAGYFIAEGSTKCEKCRTFLTFTFGSKEKSYVEDVKRLVKNIFGLDVKIVYKHEHNSVDVIVYSAGLARFFRSLFGDKVENKHIPHFMMLLPTQKQKNLILGLWRGDGYIGIAGGKWPRAGYSTVSHQLVQQIKILLLRQKISPSFYEDKERVKDGVHHQKSYRVHVSERRSMVRLANILGVRLKFVKNVSEKTWFDSNFLYAPVTKKESLPYEGFVNNLGIDKPNSYISESATLHNCGDVMYLYLKIKDDVIKDVKFETFGCAAAIGTSSIITDLIKGKKIDDALKISKDDIAKELGGLPPIKMHCSVLATEALKKAVEEYRIKQRRKK</sequence>
<keyword evidence="2" id="KW-0651">Protein splicing</keyword>
<reference evidence="5" key="1">
    <citation type="submission" date="2020-07" db="EMBL/GenBank/DDBJ databases">
        <title>Metabolic diversity and evolutionary history of the archaeal phylum ###Micrarchaeota### uncovered from a freshwater lake metagenome.</title>
        <authorList>
            <person name="Kadnikov V.V."/>
            <person name="Savvichev A.S."/>
            <person name="Mardanov A.V."/>
            <person name="Beletsky A.V."/>
            <person name="Chupakov A.V."/>
            <person name="Kokryatskaya N.M."/>
            <person name="Pimenov N.V."/>
            <person name="Ravin N.V."/>
        </authorList>
    </citation>
    <scope>NUCLEOTIDE SEQUENCE [LARGE SCALE GENOMIC DNA]</scope>
</reference>
<dbReference type="InterPro" id="IPR004042">
    <property type="entry name" value="Intein_endonuc_central"/>
</dbReference>
<dbReference type="EMBL" id="CP058998">
    <property type="protein sequence ID" value="QLJ53178.1"/>
    <property type="molecule type" value="Genomic_DNA"/>
</dbReference>
<dbReference type="GO" id="GO:0051536">
    <property type="term" value="F:iron-sulfur cluster binding"/>
    <property type="evidence" value="ECO:0007669"/>
    <property type="project" value="InterPro"/>
</dbReference>
<dbReference type="CDD" id="cd00081">
    <property type="entry name" value="Hint"/>
    <property type="match status" value="1"/>
</dbReference>
<dbReference type="PRINTS" id="PR00379">
    <property type="entry name" value="INTEIN"/>
</dbReference>
<dbReference type="GO" id="GO:0016226">
    <property type="term" value="P:iron-sulfur cluster assembly"/>
    <property type="evidence" value="ECO:0007669"/>
    <property type="project" value="InterPro"/>
</dbReference>
<dbReference type="Pfam" id="PF14528">
    <property type="entry name" value="LAGLIDADG_3"/>
    <property type="match status" value="2"/>
</dbReference>
<dbReference type="SUPFAM" id="SSF55608">
    <property type="entry name" value="Homing endonucleases"/>
    <property type="match status" value="2"/>
</dbReference>
<evidence type="ECO:0000313" key="4">
    <source>
        <dbReference type="EMBL" id="QLJ53178.1"/>
    </source>
</evidence>
<dbReference type="Gene3D" id="2.170.16.10">
    <property type="entry name" value="Hedgehog/Intein (Hint) domain"/>
    <property type="match status" value="1"/>
</dbReference>
<gene>
    <name evidence="4" type="ORF">Sv326_1003</name>
</gene>
<dbReference type="InterPro" id="IPR036844">
    <property type="entry name" value="Hint_dom_sf"/>
</dbReference>
<dbReference type="Gene3D" id="3.10.28.10">
    <property type="entry name" value="Homing endonucleases"/>
    <property type="match status" value="1"/>
</dbReference>
<evidence type="ECO:0000256" key="1">
    <source>
        <dbReference type="ARBA" id="ARBA00022813"/>
    </source>
</evidence>
<dbReference type="InterPro" id="IPR027434">
    <property type="entry name" value="Homing_endonucl"/>
</dbReference>
<evidence type="ECO:0000256" key="2">
    <source>
        <dbReference type="ARBA" id="ARBA00023000"/>
    </source>
</evidence>
<dbReference type="Proteomes" id="UP000510821">
    <property type="component" value="Chromosome"/>
</dbReference>
<dbReference type="Pfam" id="PF01592">
    <property type="entry name" value="NifU_N"/>
    <property type="match status" value="1"/>
</dbReference>
<dbReference type="AlphaFoldDB" id="A0A7D6BMA4"/>
<dbReference type="InterPro" id="IPR003587">
    <property type="entry name" value="Hint_dom_N"/>
</dbReference>
<dbReference type="Gene3D" id="3.90.1010.10">
    <property type="match status" value="2"/>
</dbReference>
<protein>
    <submittedName>
        <fullName evidence="4">Iron-sulfur cluster assembly scaffold protein IscU/NifU-like</fullName>
    </submittedName>
</protein>
<evidence type="ECO:0000313" key="5">
    <source>
        <dbReference type="Proteomes" id="UP000510821"/>
    </source>
</evidence>
<feature type="domain" description="DOD-type homing endonuclease" evidence="3">
    <location>
        <begin position="177"/>
        <end position="318"/>
    </location>
</feature>
<dbReference type="PROSITE" id="PS50817">
    <property type="entry name" value="INTEIN_N_TER"/>
    <property type="match status" value="1"/>
</dbReference>
<dbReference type="InterPro" id="IPR002871">
    <property type="entry name" value="NIF_FeS_clus_asmbl_NifU_N"/>
</dbReference>
<dbReference type="GO" id="GO:0016539">
    <property type="term" value="P:intein-mediated protein splicing"/>
    <property type="evidence" value="ECO:0007669"/>
    <property type="project" value="InterPro"/>
</dbReference>
<name>A0A7D6BMA4_FERL1</name>